<accession>B8BTZ2</accession>
<dbReference type="KEGG" id="tps:THAPSDRAFT_21213"/>
<organism evidence="2 3">
    <name type="scientific">Thalassiosira pseudonana</name>
    <name type="common">Marine diatom</name>
    <name type="synonym">Cyclotella nana</name>
    <dbReference type="NCBI Taxonomy" id="35128"/>
    <lineage>
        <taxon>Eukaryota</taxon>
        <taxon>Sar</taxon>
        <taxon>Stramenopiles</taxon>
        <taxon>Ochrophyta</taxon>
        <taxon>Bacillariophyta</taxon>
        <taxon>Coscinodiscophyceae</taxon>
        <taxon>Thalassiosirophycidae</taxon>
        <taxon>Thalassiosirales</taxon>
        <taxon>Thalassiosiraceae</taxon>
        <taxon>Thalassiosira</taxon>
    </lineage>
</organism>
<dbReference type="EMBL" id="CM000639">
    <property type="protein sequence ID" value="EED94676.1"/>
    <property type="molecule type" value="Genomic_DNA"/>
</dbReference>
<dbReference type="eggNOG" id="ENOG502TAP8">
    <property type="taxonomic scope" value="Eukaryota"/>
</dbReference>
<reference evidence="2 3" key="2">
    <citation type="journal article" date="2008" name="Nature">
        <title>The Phaeodactylum genome reveals the evolutionary history of diatom genomes.</title>
        <authorList>
            <person name="Bowler C."/>
            <person name="Allen A.E."/>
            <person name="Badger J.H."/>
            <person name="Grimwood J."/>
            <person name="Jabbari K."/>
            <person name="Kuo A."/>
            <person name="Maheswari U."/>
            <person name="Martens C."/>
            <person name="Maumus F."/>
            <person name="Otillar R.P."/>
            <person name="Rayko E."/>
            <person name="Salamov A."/>
            <person name="Vandepoele K."/>
            <person name="Beszteri B."/>
            <person name="Gruber A."/>
            <person name="Heijde M."/>
            <person name="Katinka M."/>
            <person name="Mock T."/>
            <person name="Valentin K."/>
            <person name="Verret F."/>
            <person name="Berges J.A."/>
            <person name="Brownlee C."/>
            <person name="Cadoret J.P."/>
            <person name="Chiovitti A."/>
            <person name="Choi C.J."/>
            <person name="Coesel S."/>
            <person name="De Martino A."/>
            <person name="Detter J.C."/>
            <person name="Durkin C."/>
            <person name="Falciatore A."/>
            <person name="Fournet J."/>
            <person name="Haruta M."/>
            <person name="Huysman M.J."/>
            <person name="Jenkins B.D."/>
            <person name="Jiroutova K."/>
            <person name="Jorgensen R.E."/>
            <person name="Joubert Y."/>
            <person name="Kaplan A."/>
            <person name="Kroger N."/>
            <person name="Kroth P.G."/>
            <person name="La Roche J."/>
            <person name="Lindquist E."/>
            <person name="Lommer M."/>
            <person name="Martin-Jezequel V."/>
            <person name="Lopez P.J."/>
            <person name="Lucas S."/>
            <person name="Mangogna M."/>
            <person name="McGinnis K."/>
            <person name="Medlin L.K."/>
            <person name="Montsant A."/>
            <person name="Oudot-Le Secq M.P."/>
            <person name="Napoli C."/>
            <person name="Obornik M."/>
            <person name="Parker M.S."/>
            <person name="Petit J.L."/>
            <person name="Porcel B.M."/>
            <person name="Poulsen N."/>
            <person name="Robison M."/>
            <person name="Rychlewski L."/>
            <person name="Rynearson T.A."/>
            <person name="Schmutz J."/>
            <person name="Shapiro H."/>
            <person name="Siaut M."/>
            <person name="Stanley M."/>
            <person name="Sussman M.R."/>
            <person name="Taylor A.R."/>
            <person name="Vardi A."/>
            <person name="von Dassow P."/>
            <person name="Vyverman W."/>
            <person name="Willis A."/>
            <person name="Wyrwicz L.S."/>
            <person name="Rokhsar D.S."/>
            <person name="Weissenbach J."/>
            <person name="Armbrust E.V."/>
            <person name="Green B.R."/>
            <person name="Van de Peer Y."/>
            <person name="Grigoriev I.V."/>
        </authorList>
    </citation>
    <scope>NUCLEOTIDE SEQUENCE [LARGE SCALE GENOMIC DNA]</scope>
    <source>
        <strain evidence="2 3">CCMP1335</strain>
    </source>
</reference>
<dbReference type="InParanoid" id="B8BTZ2"/>
<dbReference type="AlphaFoldDB" id="B8BTZ2"/>
<dbReference type="PaxDb" id="35128-Thaps21213"/>
<evidence type="ECO:0000313" key="2">
    <source>
        <dbReference type="EMBL" id="EED94676.1"/>
    </source>
</evidence>
<dbReference type="HOGENOM" id="CLU_822561_0_0_1"/>
<name>B8BTZ2_THAPS</name>
<dbReference type="GeneID" id="7450189"/>
<sequence>MKTNPTVALLLISTAHANPERATREVDSLLTTARDLLTDLSATLQNNLDDVKRITDSPADEWTSQLKCTADLDNPNNPTAVDENNCKSQHDSNDNPCFWCDLSDLTGSGSGLCVSEDQKSMIGVYWDQLCGASAGSDTNPTPGTPPAPLPVSPAPTKKPTPLPTDPVPAPQPDDAWSNALKCSVDASSNLITDETTCVGQVDRSSTDGKKCVWCPVPLLGGGSCITNADANTVSFLCAKGEEFQRKQQQTNNLRGDDKGWRQLDPSCLSDPLYNNGEGGNDKASCVGKNDLNGNACIWCDGAGVLGMCVTDMQKDYLSAYMDCSAAVETEEQGVFAIQ</sequence>
<protein>
    <submittedName>
        <fullName evidence="2">Uncharacterized protein</fullName>
    </submittedName>
</protein>
<proteinExistence type="predicted"/>
<reference evidence="2 3" key="1">
    <citation type="journal article" date="2004" name="Science">
        <title>The genome of the diatom Thalassiosira pseudonana: ecology, evolution, and metabolism.</title>
        <authorList>
            <person name="Armbrust E.V."/>
            <person name="Berges J.A."/>
            <person name="Bowler C."/>
            <person name="Green B.R."/>
            <person name="Martinez D."/>
            <person name="Putnam N.H."/>
            <person name="Zhou S."/>
            <person name="Allen A.E."/>
            <person name="Apt K.E."/>
            <person name="Bechner M."/>
            <person name="Brzezinski M.A."/>
            <person name="Chaal B.K."/>
            <person name="Chiovitti A."/>
            <person name="Davis A.K."/>
            <person name="Demarest M.S."/>
            <person name="Detter J.C."/>
            <person name="Glavina T."/>
            <person name="Goodstein D."/>
            <person name="Hadi M.Z."/>
            <person name="Hellsten U."/>
            <person name="Hildebrand M."/>
            <person name="Jenkins B.D."/>
            <person name="Jurka J."/>
            <person name="Kapitonov V.V."/>
            <person name="Kroger N."/>
            <person name="Lau W.W."/>
            <person name="Lane T.W."/>
            <person name="Larimer F.W."/>
            <person name="Lippmeier J.C."/>
            <person name="Lucas S."/>
            <person name="Medina M."/>
            <person name="Montsant A."/>
            <person name="Obornik M."/>
            <person name="Parker M.S."/>
            <person name="Palenik B."/>
            <person name="Pazour G.J."/>
            <person name="Richardson P.M."/>
            <person name="Rynearson T.A."/>
            <person name="Saito M.A."/>
            <person name="Schwartz D.C."/>
            <person name="Thamatrakoln K."/>
            <person name="Valentin K."/>
            <person name="Vardi A."/>
            <person name="Wilkerson F.P."/>
            <person name="Rokhsar D.S."/>
        </authorList>
    </citation>
    <scope>NUCLEOTIDE SEQUENCE [LARGE SCALE GENOMIC DNA]</scope>
    <source>
        <strain evidence="2 3">CCMP1335</strain>
    </source>
</reference>
<keyword evidence="3" id="KW-1185">Reference proteome</keyword>
<dbReference type="RefSeq" id="XP_002287233.1">
    <property type="nucleotide sequence ID" value="XM_002287197.1"/>
</dbReference>
<evidence type="ECO:0000313" key="3">
    <source>
        <dbReference type="Proteomes" id="UP000001449"/>
    </source>
</evidence>
<dbReference type="Proteomes" id="UP000001449">
    <property type="component" value="Chromosome 2"/>
</dbReference>
<gene>
    <name evidence="2" type="ORF">THAPSDRAFT_21213</name>
</gene>
<feature type="region of interest" description="Disordered" evidence="1">
    <location>
        <begin position="135"/>
        <end position="173"/>
    </location>
</feature>
<feature type="compositionally biased region" description="Pro residues" evidence="1">
    <location>
        <begin position="142"/>
        <end position="171"/>
    </location>
</feature>
<evidence type="ECO:0000256" key="1">
    <source>
        <dbReference type="SAM" id="MobiDB-lite"/>
    </source>
</evidence>